<sequence>MQKVNKNILYALGMSGILTACSQTSNHASSESMLWDFEQAEHLKHIQTENAKLTSVKQGDNSAVKISFDSKNNHVSGFEFKSDNGWDWSNDSSFAFALDIQNPKNTSVHMYVTAKDKAGKTHNRSFVVPANSAETYFIELKGLDLNQETGIRSNPPSWQSDYVPIIWRHGSKNIDISQITSIKFNIRGVLEDKQLVIDNARLIYPKALDKNYLTKLVDKFGQSTRIDFPNKVNSTAELIERHQQEQAELTGKNFADRSKYNGWKHGPKLEATGYYRTEKYQGKWTLVDPEGYLFFSNGIANVRLANTSTITGYDFDHSKIKARAPGDLTPEDSLGLNPAPQQAWPTRHVSSELRANMFSWLPEYGSELADNFGYRREVHTGAIERGETFSFYRANLQRKYQINDDAELMQKWRETTVKRMQSWGFTSFGNWIDSKYYDMQQYPYFANGWIIGNFKTVSSGNDYWSPLPDPFDPLFKERTDITIKQIADEVNNSPWCVGVFVDNEKSWGMMGSVASQYGIVINTLSRPAIESPTKQVFVDELTKKYRTIEQLNIAWHTNISSWDELTQGVKLTQYPAGMLADFSHLLFVYAEQYFKIVSQSVERYMPNHMYMGARFADWGMTPEIRAAAAKHADVVSYNYYKEGINDDFWNFLAEIDKPSIIGEFHNGALDSGLLNPGLIHAESQADRGRKYQEYLYSVIDNPYLVGAHWFQYIDSPLTGRAYDGENYNVGFVSVTDIPYQPLVDAVKEVNKNIYPRRFSQDIYQIHAPEALNYLDVNYGYEELADGFKWAEGPVWVDDSSSKNGGYLIFSDIPNNKIIKYQAGEGISTYLAPSGYSNGLAIGNNKQLLIAQSRSRQLAIMNAPTNKAKAQYSALATHYQGKRLNSPNDLTVHTNGTVFFTDPPYGLPKQMDDPAKELDFQGVYKLSPQGELKLIDKSLTAPNGIALSPDNQFLYVAVSDPNEPAWYQYKLNSQGDLVSKKLFYKPKATGTNAHGAPDGLKVHSSGTVFATGPHGIWLFSPSGKVLAQINIPYFSANLAFDSNEDYLYITAHEKLLRVKLK</sequence>
<accession>W7QP38</accession>
<dbReference type="Gene3D" id="2.60.120.430">
    <property type="entry name" value="Galactose-binding lectin"/>
    <property type="match status" value="1"/>
</dbReference>
<dbReference type="OrthoDB" id="241638at2"/>
<keyword evidence="1" id="KW-0378">Hydrolase</keyword>
<dbReference type="Proteomes" id="UP000019276">
    <property type="component" value="Unassembled WGS sequence"/>
</dbReference>
<dbReference type="SUPFAM" id="SSF51445">
    <property type="entry name" value="(Trans)glycosidases"/>
    <property type="match status" value="1"/>
</dbReference>
<dbReference type="Pfam" id="PF08450">
    <property type="entry name" value="SGL"/>
    <property type="match status" value="1"/>
</dbReference>
<dbReference type="GO" id="GO:0004565">
    <property type="term" value="F:beta-galactosidase activity"/>
    <property type="evidence" value="ECO:0007669"/>
    <property type="project" value="InterPro"/>
</dbReference>
<dbReference type="PATRIC" id="fig|1328313.3.peg.2420"/>
<protein>
    <submittedName>
        <fullName evidence="6">Agarase</fullName>
    </submittedName>
</protein>
<dbReference type="InterPro" id="IPR011042">
    <property type="entry name" value="6-blade_b-propeller_TolB-like"/>
</dbReference>
<dbReference type="GO" id="GO:0005975">
    <property type="term" value="P:carbohydrate metabolic process"/>
    <property type="evidence" value="ECO:0007669"/>
    <property type="project" value="InterPro"/>
</dbReference>
<dbReference type="Gene3D" id="3.20.20.80">
    <property type="entry name" value="Glycosidases"/>
    <property type="match status" value="1"/>
</dbReference>
<dbReference type="eggNOG" id="COG3386">
    <property type="taxonomic scope" value="Bacteria"/>
</dbReference>
<feature type="domain" description="Glycoside hydrolase family 42 N-terminal" evidence="3">
    <location>
        <begin position="473"/>
        <end position="642"/>
    </location>
</feature>
<dbReference type="EMBL" id="ARZY01000021">
    <property type="protein sequence ID" value="EWH09658.1"/>
    <property type="molecule type" value="Genomic_DNA"/>
</dbReference>
<evidence type="ECO:0000259" key="4">
    <source>
        <dbReference type="Pfam" id="PF08450"/>
    </source>
</evidence>
<dbReference type="PANTHER" id="PTHR47572">
    <property type="entry name" value="LIPOPROTEIN-RELATED"/>
    <property type="match status" value="1"/>
</dbReference>
<dbReference type="InterPro" id="IPR051262">
    <property type="entry name" value="SMP-30/CGR1_Lactonase"/>
</dbReference>
<keyword evidence="2" id="KW-0326">Glycosidase</keyword>
<feature type="domain" description="SMP-30/Gluconolactonase/LRE-like region" evidence="4">
    <location>
        <begin position="789"/>
        <end position="1051"/>
    </location>
</feature>
<name>W7QP38_9ALTE</name>
<comment type="caution">
    <text evidence="6">The sequence shown here is derived from an EMBL/GenBank/DDBJ whole genome shotgun (WGS) entry which is preliminary data.</text>
</comment>
<dbReference type="Pfam" id="PF17992">
    <property type="entry name" value="Agarase_CBM"/>
    <property type="match status" value="1"/>
</dbReference>
<evidence type="ECO:0000313" key="6">
    <source>
        <dbReference type="EMBL" id="EWH09658.1"/>
    </source>
</evidence>
<dbReference type="Gene3D" id="2.120.10.30">
    <property type="entry name" value="TolB, C-terminal domain"/>
    <property type="match status" value="1"/>
</dbReference>
<dbReference type="PROSITE" id="PS51257">
    <property type="entry name" value="PROKAR_LIPOPROTEIN"/>
    <property type="match status" value="1"/>
</dbReference>
<gene>
    <name evidence="6" type="ORF">DS2_11838</name>
</gene>
<dbReference type="InterPro" id="IPR013529">
    <property type="entry name" value="Glyco_hydro_42_N"/>
</dbReference>
<evidence type="ECO:0000259" key="5">
    <source>
        <dbReference type="Pfam" id="PF17992"/>
    </source>
</evidence>
<dbReference type="GO" id="GO:0009341">
    <property type="term" value="C:beta-galactosidase complex"/>
    <property type="evidence" value="ECO:0007669"/>
    <property type="project" value="InterPro"/>
</dbReference>
<dbReference type="eggNOG" id="COG1874">
    <property type="taxonomic scope" value="Bacteria"/>
</dbReference>
<dbReference type="SMR" id="W7QP38"/>
<proteinExistence type="predicted"/>
<organism evidence="6 7">
    <name type="scientific">Catenovulum agarivorans DS-2</name>
    <dbReference type="NCBI Taxonomy" id="1328313"/>
    <lineage>
        <taxon>Bacteria</taxon>
        <taxon>Pseudomonadati</taxon>
        <taxon>Pseudomonadota</taxon>
        <taxon>Gammaproteobacteria</taxon>
        <taxon>Alteromonadales</taxon>
        <taxon>Alteromonadaceae</taxon>
        <taxon>Catenovulum</taxon>
    </lineage>
</organism>
<evidence type="ECO:0000259" key="3">
    <source>
        <dbReference type="Pfam" id="PF02449"/>
    </source>
</evidence>
<dbReference type="STRING" id="1328313.DS2_11838"/>
<dbReference type="InterPro" id="IPR017853">
    <property type="entry name" value="GH"/>
</dbReference>
<dbReference type="Pfam" id="PF02449">
    <property type="entry name" value="Glyco_hydro_42"/>
    <property type="match status" value="1"/>
</dbReference>
<evidence type="ECO:0000313" key="7">
    <source>
        <dbReference type="Proteomes" id="UP000019276"/>
    </source>
</evidence>
<dbReference type="AlphaFoldDB" id="W7QP38"/>
<dbReference type="InterPro" id="IPR013658">
    <property type="entry name" value="SGL"/>
</dbReference>
<evidence type="ECO:0000256" key="1">
    <source>
        <dbReference type="ARBA" id="ARBA00022801"/>
    </source>
</evidence>
<keyword evidence="7" id="KW-1185">Reference proteome</keyword>
<reference evidence="6 7" key="1">
    <citation type="journal article" date="2014" name="Genome Announc.">
        <title>Draft Genome Sequence of the Agar-Degrading Bacterium Catenovulum sp. Strain DS-2, Isolated from Intestines of Haliotis diversicolor.</title>
        <authorList>
            <person name="Shan D."/>
            <person name="Li X."/>
            <person name="Gu Z."/>
            <person name="Wei G."/>
            <person name="Gao Z."/>
            <person name="Shao Z."/>
        </authorList>
    </citation>
    <scope>NUCLEOTIDE SEQUENCE [LARGE SCALE GENOMIC DNA]</scope>
    <source>
        <strain evidence="6 7">DS-2</strain>
    </source>
</reference>
<evidence type="ECO:0000256" key="2">
    <source>
        <dbReference type="ARBA" id="ARBA00023295"/>
    </source>
</evidence>
<dbReference type="PANTHER" id="PTHR47572:SF4">
    <property type="entry name" value="LACTONASE DRP35"/>
    <property type="match status" value="1"/>
</dbReference>
<dbReference type="SUPFAM" id="SSF63829">
    <property type="entry name" value="Calcium-dependent phosphotriesterase"/>
    <property type="match status" value="1"/>
</dbReference>
<dbReference type="InterPro" id="IPR040669">
    <property type="entry name" value="Agarase_CBM"/>
</dbReference>
<feature type="domain" description="Agarase CBM-like" evidence="5">
    <location>
        <begin position="36"/>
        <end position="213"/>
    </location>
</feature>